<proteinExistence type="inferred from homology"/>
<name>A0A6B1DQI6_9CHLR</name>
<feature type="domain" description="NAD-dependent epimerase/dehydratase" evidence="2">
    <location>
        <begin position="7"/>
        <end position="228"/>
    </location>
</feature>
<organism evidence="3">
    <name type="scientific">Caldilineaceae bacterium SB0662_bin_9</name>
    <dbReference type="NCBI Taxonomy" id="2605258"/>
    <lineage>
        <taxon>Bacteria</taxon>
        <taxon>Bacillati</taxon>
        <taxon>Chloroflexota</taxon>
        <taxon>Caldilineae</taxon>
        <taxon>Caldilineales</taxon>
        <taxon>Caldilineaceae</taxon>
    </lineage>
</organism>
<dbReference type="AlphaFoldDB" id="A0A6B1DQI6"/>
<accession>A0A6B1DQI6</accession>
<sequence length="348" mass="38512">MNFNRHVVVTGGSGFLGINLVRYLLERGWKVSVLDLEPCRPEFATRIHMVIGDIRDPDAVRQAASGADCLVHAAAALPLQDSATIRSVDVDGTRNCLEVAQREGLSRFVHISSTAVYGIHDQLNTCENAALDGMGPYGRAKAEAEIVCRKFRSPDFAVAILRPKSFIGPERLGIFGLLYDWAADGRGFPLPGGGNHRFQLLDVADLCHVIVQALTSAPEHANRTFNIGASEFGTLKSDFQAVLDYAGFGKRVLRLPSSPAGWMLGLAHRLGLSPVYPWVFRNLTVNSAVDITRARNLLGFHPSYSNRDALIRNFEWYLRHRDQWRRQTGITHTVPWGQGLLGLAKRLF</sequence>
<comment type="caution">
    <text evidence="3">The sequence shown here is derived from an EMBL/GenBank/DDBJ whole genome shotgun (WGS) entry which is preliminary data.</text>
</comment>
<gene>
    <name evidence="3" type="ORF">F4Y08_01885</name>
</gene>
<dbReference type="SUPFAM" id="SSF51735">
    <property type="entry name" value="NAD(P)-binding Rossmann-fold domains"/>
    <property type="match status" value="1"/>
</dbReference>
<comment type="similarity">
    <text evidence="1">Belongs to the NAD(P)-dependent epimerase/dehydratase family.</text>
</comment>
<dbReference type="InterPro" id="IPR001509">
    <property type="entry name" value="Epimerase_deHydtase"/>
</dbReference>
<dbReference type="Pfam" id="PF01370">
    <property type="entry name" value="Epimerase"/>
    <property type="match status" value="1"/>
</dbReference>
<protein>
    <submittedName>
        <fullName evidence="3">NAD-dependent epimerase/dehydratase family protein</fullName>
    </submittedName>
</protein>
<dbReference type="Gene3D" id="3.40.50.720">
    <property type="entry name" value="NAD(P)-binding Rossmann-like Domain"/>
    <property type="match status" value="1"/>
</dbReference>
<dbReference type="PANTHER" id="PTHR43000">
    <property type="entry name" value="DTDP-D-GLUCOSE 4,6-DEHYDRATASE-RELATED"/>
    <property type="match status" value="1"/>
</dbReference>
<evidence type="ECO:0000259" key="2">
    <source>
        <dbReference type="Pfam" id="PF01370"/>
    </source>
</evidence>
<evidence type="ECO:0000313" key="3">
    <source>
        <dbReference type="EMBL" id="MYD89076.1"/>
    </source>
</evidence>
<reference evidence="3" key="1">
    <citation type="submission" date="2019-09" db="EMBL/GenBank/DDBJ databases">
        <title>Characterisation of the sponge microbiome using genome-centric metagenomics.</title>
        <authorList>
            <person name="Engelberts J.P."/>
            <person name="Robbins S.J."/>
            <person name="De Goeij J.M."/>
            <person name="Aranda M."/>
            <person name="Bell S.C."/>
            <person name="Webster N.S."/>
        </authorList>
    </citation>
    <scope>NUCLEOTIDE SEQUENCE</scope>
    <source>
        <strain evidence="3">SB0662_bin_9</strain>
    </source>
</reference>
<evidence type="ECO:0000256" key="1">
    <source>
        <dbReference type="ARBA" id="ARBA00007637"/>
    </source>
</evidence>
<dbReference type="EMBL" id="VXPY01000013">
    <property type="protein sequence ID" value="MYD89076.1"/>
    <property type="molecule type" value="Genomic_DNA"/>
</dbReference>
<dbReference type="InterPro" id="IPR036291">
    <property type="entry name" value="NAD(P)-bd_dom_sf"/>
</dbReference>